<protein>
    <recommendedName>
        <fullName evidence="4">BZIP domain-containing protein</fullName>
    </recommendedName>
</protein>
<dbReference type="RefSeq" id="WP_272138853.1">
    <property type="nucleotide sequence ID" value="NZ_JAQNDM010000002.1"/>
</dbReference>
<name>A0ABT5DA09_9BACT</name>
<reference evidence="2 3" key="1">
    <citation type="submission" date="2022-11" db="EMBL/GenBank/DDBJ databases">
        <title>Minimal conservation of predation-associated metabolite biosynthetic gene clusters underscores biosynthetic potential of Myxococcota including descriptions for ten novel species: Archangium lansinium sp. nov., Myxococcus landrumus sp. nov., Nannocystis bai.</title>
        <authorList>
            <person name="Ahearne A."/>
            <person name="Stevens C."/>
            <person name="Dowd S."/>
        </authorList>
    </citation>
    <scope>NUCLEOTIDE SEQUENCE [LARGE SCALE GENOMIC DNA]</scope>
    <source>
        <strain evidence="2 3">NCWAL01</strain>
    </source>
</reference>
<organism evidence="2 3">
    <name type="scientific">Stigmatella ashevillensis</name>
    <dbReference type="NCBI Taxonomy" id="2995309"/>
    <lineage>
        <taxon>Bacteria</taxon>
        <taxon>Pseudomonadati</taxon>
        <taxon>Myxococcota</taxon>
        <taxon>Myxococcia</taxon>
        <taxon>Myxococcales</taxon>
        <taxon>Cystobacterineae</taxon>
        <taxon>Archangiaceae</taxon>
        <taxon>Stigmatella</taxon>
    </lineage>
</organism>
<evidence type="ECO:0008006" key="4">
    <source>
        <dbReference type="Google" id="ProtNLM"/>
    </source>
</evidence>
<feature type="region of interest" description="Disordered" evidence="1">
    <location>
        <begin position="14"/>
        <end position="36"/>
    </location>
</feature>
<accession>A0ABT5DA09</accession>
<evidence type="ECO:0000313" key="3">
    <source>
        <dbReference type="Proteomes" id="UP001221838"/>
    </source>
</evidence>
<evidence type="ECO:0000313" key="2">
    <source>
        <dbReference type="EMBL" id="MDC0709899.1"/>
    </source>
</evidence>
<dbReference type="Proteomes" id="UP001221838">
    <property type="component" value="Unassembled WGS sequence"/>
</dbReference>
<sequence length="172" mass="18874">MNRSETQVAADMALKLRRSRDQQERRNARSGAPRTKLEGRVAALEKENAAIKAELASLKERGVAGPVASLVEVGRITEARQLVGLLAQASPAPSLERWSQVLAPPVVHSENEATASPFARNAEWLRQNSEDHVGKWVALREGSLVDEDPSRVVLQRRLAQANALEGITFVRL</sequence>
<keyword evidence="3" id="KW-1185">Reference proteome</keyword>
<gene>
    <name evidence="2" type="ORF">POL68_15605</name>
</gene>
<proteinExistence type="predicted"/>
<comment type="caution">
    <text evidence="2">The sequence shown here is derived from an EMBL/GenBank/DDBJ whole genome shotgun (WGS) entry which is preliminary data.</text>
</comment>
<dbReference type="EMBL" id="JAQNDM010000002">
    <property type="protein sequence ID" value="MDC0709899.1"/>
    <property type="molecule type" value="Genomic_DNA"/>
</dbReference>
<evidence type="ECO:0000256" key="1">
    <source>
        <dbReference type="SAM" id="MobiDB-lite"/>
    </source>
</evidence>